<dbReference type="AlphaFoldDB" id="A0A497UHT8"/>
<comment type="caution">
    <text evidence="2">The sequence shown here is derived from an EMBL/GenBank/DDBJ whole genome shotgun (WGS) entry which is preliminary data.</text>
</comment>
<proteinExistence type="predicted"/>
<protein>
    <submittedName>
        <fullName evidence="2">Uncharacterized protein</fullName>
    </submittedName>
</protein>
<evidence type="ECO:0000313" key="3">
    <source>
        <dbReference type="Proteomes" id="UP000233767"/>
    </source>
</evidence>
<reference evidence="2 4" key="2">
    <citation type="submission" date="2018-10" db="EMBL/GenBank/DDBJ databases">
        <title>Genomic Encyclopedia of Archaeal and Bacterial Type Strains, Phase II (KMG-II): from individual species to whole genera.</title>
        <authorList>
            <person name="Goeker M."/>
        </authorList>
    </citation>
    <scope>NUCLEOTIDE SEQUENCE [LARGE SCALE GENOMIC DNA]</scope>
    <source>
        <strain evidence="2 4">DSM 21886</strain>
    </source>
</reference>
<sequence length="78" mass="9143">MRFTHLIVSLLLQIPYRMTSFTPDELIEAKKSLDSILNKCEKAFAKLKENSPQHTLMVRRINALRFSLNLIEKELQNL</sequence>
<reference evidence="1 3" key="1">
    <citation type="submission" date="2017-12" db="EMBL/GenBank/DDBJ databases">
        <title>Genomic Encyclopedia of Type Strains, Phase III (KMG-III): the genomes of soil and plant-associated and newly described type strains.</title>
        <authorList>
            <person name="Whitman W."/>
        </authorList>
    </citation>
    <scope>NUCLEOTIDE SEQUENCE [LARGE SCALE GENOMIC DNA]</scope>
    <source>
        <strain evidence="1 3">IP-10</strain>
    </source>
</reference>
<dbReference type="EMBL" id="RCCB01000011">
    <property type="protein sequence ID" value="RLJ30411.1"/>
    <property type="molecule type" value="Genomic_DNA"/>
</dbReference>
<organism evidence="2 4">
    <name type="scientific">Flavobacterium lindanitolerans</name>
    <dbReference type="NCBI Taxonomy" id="428988"/>
    <lineage>
        <taxon>Bacteria</taxon>
        <taxon>Pseudomonadati</taxon>
        <taxon>Bacteroidota</taxon>
        <taxon>Flavobacteriia</taxon>
        <taxon>Flavobacteriales</taxon>
        <taxon>Flavobacteriaceae</taxon>
        <taxon>Flavobacterium</taxon>
    </lineage>
</organism>
<dbReference type="Proteomes" id="UP000275027">
    <property type="component" value="Unassembled WGS sequence"/>
</dbReference>
<keyword evidence="3" id="KW-1185">Reference proteome</keyword>
<dbReference type="Proteomes" id="UP000233767">
    <property type="component" value="Unassembled WGS sequence"/>
</dbReference>
<evidence type="ECO:0000313" key="4">
    <source>
        <dbReference type="Proteomes" id="UP000275027"/>
    </source>
</evidence>
<accession>A0A497UHT8</accession>
<name>A0A497UHT8_9FLAO</name>
<evidence type="ECO:0000313" key="2">
    <source>
        <dbReference type="EMBL" id="RLJ30411.1"/>
    </source>
</evidence>
<gene>
    <name evidence="1" type="ORF">B0G92_2230</name>
    <name evidence="2" type="ORF">CLV50_1820</name>
</gene>
<evidence type="ECO:0000313" key="1">
    <source>
        <dbReference type="EMBL" id="PKW20950.1"/>
    </source>
</evidence>
<dbReference type="EMBL" id="PJND01000008">
    <property type="protein sequence ID" value="PKW20950.1"/>
    <property type="molecule type" value="Genomic_DNA"/>
</dbReference>